<comment type="similarity">
    <text evidence="2">Belongs to the GMC oxidoreductase family.</text>
</comment>
<name>A0A143PKN4_LUTPR</name>
<feature type="domain" description="Glucose-methanol-choline oxidoreductase N-terminal" evidence="7">
    <location>
        <begin position="103"/>
        <end position="335"/>
    </location>
</feature>
<dbReference type="InterPro" id="IPR036188">
    <property type="entry name" value="FAD/NAD-bd_sf"/>
</dbReference>
<protein>
    <submittedName>
        <fullName evidence="9">6'''-hydroxyparomomycin C oxidase</fullName>
        <ecNumber evidence="9">1.1.3.-</ecNumber>
    </submittedName>
</protein>
<gene>
    <name evidence="9" type="primary">livQ_3</name>
    <name evidence="9" type="ORF">LuPra_01872</name>
</gene>
<keyword evidence="5 9" id="KW-0560">Oxidoreductase</keyword>
<evidence type="ECO:0000313" key="9">
    <source>
        <dbReference type="EMBL" id="AMY08668.1"/>
    </source>
</evidence>
<reference evidence="9 10" key="1">
    <citation type="journal article" date="2016" name="Genome Announc.">
        <title>First Complete Genome Sequence of a Subdivision 6 Acidobacterium Strain.</title>
        <authorList>
            <person name="Huang S."/>
            <person name="Vieira S."/>
            <person name="Bunk B."/>
            <person name="Riedel T."/>
            <person name="Sproer C."/>
            <person name="Overmann J."/>
        </authorList>
    </citation>
    <scope>NUCLEOTIDE SEQUENCE [LARGE SCALE GENOMIC DNA]</scope>
    <source>
        <strain evidence="10">DSM 100886 HEG_-6_39</strain>
    </source>
</reference>
<evidence type="ECO:0000259" key="8">
    <source>
        <dbReference type="Pfam" id="PF05199"/>
    </source>
</evidence>
<sequence>MQTDPAGQHFDVVIVGSGASGGWAAKRLTEAGLRVAVLEAGRALSDADYKEHVQPPQLKYRGRTKTPFEHTQPQQSQSYAVREWNADWYVNDIEEPYLDDSDPKFLWVRPRVVGGRMNIWGRGCLRMSDIDFKAASHDGVGVDWPITYAEIKPYYDLVEEYVGVSGMKEGLAQYPDGPFQPPMGLTCNEMAVRSRVKKAFGYTVTQGRTANLTKPINGRQACHYCGPCEHGCVTHSYFNSAFTTMRDAVATGRCTLVTGAMAYKVLMDPNTRRARGVLYIDRTTRQPREIFGRAVALCAQTLESVRMLFNSATRQDSNGLANSSGVLGKYLMTHFAGAGASGDLPDLVEQPTMAGANRPCGLLTPRFRNLPGGPRTDGFVRGYGLSTYVGAGFNFAAPGIGEAYKRAIAQPRPATLSFAGFGECLPYEDNTCAVDKDTLDAFGIPVVRLRITPRDNERALHRDMATHAAEILDRIGATNIRQSHGMRGQAHEVGAARMGTDPKASVLTPFLQTHDVGNLFVMDGSSFPSSSWQNPTLTIMALAVRSTHFLLEQLRTRSL</sequence>
<dbReference type="PANTHER" id="PTHR42784">
    <property type="entry name" value="PYRANOSE 2-OXIDASE"/>
    <property type="match status" value="1"/>
</dbReference>
<feature type="binding site" evidence="6">
    <location>
        <position position="20"/>
    </location>
    <ligand>
        <name>FAD</name>
        <dbReference type="ChEBI" id="CHEBI:57692"/>
    </ligand>
</feature>
<keyword evidence="4" id="KW-0274">FAD</keyword>
<dbReference type="InterPro" id="IPR051473">
    <property type="entry name" value="P2Ox-like"/>
</dbReference>
<organism evidence="9 10">
    <name type="scientific">Luteitalea pratensis</name>
    <dbReference type="NCBI Taxonomy" id="1855912"/>
    <lineage>
        <taxon>Bacteria</taxon>
        <taxon>Pseudomonadati</taxon>
        <taxon>Acidobacteriota</taxon>
        <taxon>Vicinamibacteria</taxon>
        <taxon>Vicinamibacterales</taxon>
        <taxon>Vicinamibacteraceae</taxon>
        <taxon>Luteitalea</taxon>
    </lineage>
</organism>
<dbReference type="GO" id="GO:0016614">
    <property type="term" value="F:oxidoreductase activity, acting on CH-OH group of donors"/>
    <property type="evidence" value="ECO:0007669"/>
    <property type="project" value="InterPro"/>
</dbReference>
<comment type="cofactor">
    <cofactor evidence="1">
        <name>FAD</name>
        <dbReference type="ChEBI" id="CHEBI:57692"/>
    </cofactor>
</comment>
<evidence type="ECO:0000313" key="10">
    <source>
        <dbReference type="Proteomes" id="UP000076079"/>
    </source>
</evidence>
<reference evidence="10" key="2">
    <citation type="submission" date="2016-04" db="EMBL/GenBank/DDBJ databases">
        <title>First Complete Genome Sequence of a Subdivision 6 Acidobacterium.</title>
        <authorList>
            <person name="Huang S."/>
            <person name="Vieira S."/>
            <person name="Bunk B."/>
            <person name="Riedel T."/>
            <person name="Sproeer C."/>
            <person name="Overmann J."/>
        </authorList>
    </citation>
    <scope>NUCLEOTIDE SEQUENCE [LARGE SCALE GENOMIC DNA]</scope>
    <source>
        <strain evidence="10">DSM 100886 HEG_-6_39</strain>
    </source>
</reference>
<dbReference type="GO" id="GO:0050660">
    <property type="term" value="F:flavin adenine dinucleotide binding"/>
    <property type="evidence" value="ECO:0007669"/>
    <property type="project" value="InterPro"/>
</dbReference>
<evidence type="ECO:0000256" key="6">
    <source>
        <dbReference type="PIRSR" id="PIRSR601613-1"/>
    </source>
</evidence>
<dbReference type="SUPFAM" id="SSF51905">
    <property type="entry name" value="FAD/NAD(P)-binding domain"/>
    <property type="match status" value="1"/>
</dbReference>
<proteinExistence type="inferred from homology"/>
<feature type="domain" description="Glucose-methanol-choline oxidoreductase C-terminal" evidence="8">
    <location>
        <begin position="432"/>
        <end position="543"/>
    </location>
</feature>
<dbReference type="KEGG" id="abac:LuPra_01872"/>
<feature type="binding site" evidence="6">
    <location>
        <begin position="39"/>
        <end position="40"/>
    </location>
    <ligand>
        <name>FAD</name>
        <dbReference type="ChEBI" id="CHEBI:57692"/>
    </ligand>
</feature>
<evidence type="ECO:0000256" key="1">
    <source>
        <dbReference type="ARBA" id="ARBA00001974"/>
    </source>
</evidence>
<evidence type="ECO:0000256" key="5">
    <source>
        <dbReference type="ARBA" id="ARBA00023002"/>
    </source>
</evidence>
<keyword evidence="3" id="KW-0285">Flavoprotein</keyword>
<dbReference type="EC" id="1.1.3.-" evidence="9"/>
<dbReference type="PRINTS" id="PR00757">
    <property type="entry name" value="AMINEOXDASEF"/>
</dbReference>
<accession>A0A143PKN4</accession>
<evidence type="ECO:0000256" key="3">
    <source>
        <dbReference type="ARBA" id="ARBA00022630"/>
    </source>
</evidence>
<dbReference type="EMBL" id="CP015136">
    <property type="protein sequence ID" value="AMY08668.1"/>
    <property type="molecule type" value="Genomic_DNA"/>
</dbReference>
<evidence type="ECO:0000256" key="2">
    <source>
        <dbReference type="ARBA" id="ARBA00010790"/>
    </source>
</evidence>
<keyword evidence="10" id="KW-1185">Reference proteome</keyword>
<dbReference type="Pfam" id="PF13450">
    <property type="entry name" value="NAD_binding_8"/>
    <property type="match status" value="1"/>
</dbReference>
<dbReference type="Gene3D" id="3.50.50.60">
    <property type="entry name" value="FAD/NAD(P)-binding domain"/>
    <property type="match status" value="2"/>
</dbReference>
<dbReference type="AlphaFoldDB" id="A0A143PKN4"/>
<dbReference type="OrthoDB" id="9787779at2"/>
<dbReference type="PATRIC" id="fig|1813736.3.peg.1963"/>
<dbReference type="Proteomes" id="UP000076079">
    <property type="component" value="Chromosome"/>
</dbReference>
<dbReference type="InterPro" id="IPR000172">
    <property type="entry name" value="GMC_OxRdtase_N"/>
</dbReference>
<dbReference type="RefSeq" id="WP_110170491.1">
    <property type="nucleotide sequence ID" value="NZ_CP015136.1"/>
</dbReference>
<dbReference type="InterPro" id="IPR001613">
    <property type="entry name" value="Flavin_amine_oxidase"/>
</dbReference>
<dbReference type="PANTHER" id="PTHR42784:SF1">
    <property type="entry name" value="PYRANOSE 2-OXIDASE"/>
    <property type="match status" value="1"/>
</dbReference>
<dbReference type="InterPro" id="IPR007867">
    <property type="entry name" value="GMC_OxRtase_C"/>
</dbReference>
<dbReference type="STRING" id="1855912.LuPra_01872"/>
<dbReference type="SUPFAM" id="SSF54373">
    <property type="entry name" value="FAD-linked reductases, C-terminal domain"/>
    <property type="match status" value="1"/>
</dbReference>
<evidence type="ECO:0000256" key="4">
    <source>
        <dbReference type="ARBA" id="ARBA00022827"/>
    </source>
</evidence>
<dbReference type="Pfam" id="PF05199">
    <property type="entry name" value="GMC_oxred_C"/>
    <property type="match status" value="1"/>
</dbReference>
<evidence type="ECO:0000259" key="7">
    <source>
        <dbReference type="Pfam" id="PF00732"/>
    </source>
</evidence>
<dbReference type="Pfam" id="PF00732">
    <property type="entry name" value="GMC_oxred_N"/>
    <property type="match status" value="1"/>
</dbReference>